<evidence type="ECO:0000313" key="3">
    <source>
        <dbReference type="Proteomes" id="UP000315226"/>
    </source>
</evidence>
<accession>A0A4Y3RIA1</accession>
<protein>
    <recommendedName>
        <fullName evidence="1">HTH cro/C1-type domain-containing protein</fullName>
    </recommendedName>
</protein>
<comment type="caution">
    <text evidence="2">The sequence shown here is derived from an EMBL/GenBank/DDBJ whole genome shotgun (WGS) entry which is preliminary data.</text>
</comment>
<gene>
    <name evidence="2" type="ORF">SGA01_30170</name>
</gene>
<dbReference type="AlphaFoldDB" id="A0A4Y3RIA1"/>
<keyword evidence="3" id="KW-1185">Reference proteome</keyword>
<dbReference type="Gene3D" id="1.10.260.40">
    <property type="entry name" value="lambda repressor-like DNA-binding domains"/>
    <property type="match status" value="1"/>
</dbReference>
<dbReference type="EMBL" id="BJMN01000018">
    <property type="protein sequence ID" value="GEB57412.1"/>
    <property type="molecule type" value="Genomic_DNA"/>
</dbReference>
<feature type="domain" description="HTH cro/C1-type" evidence="1">
    <location>
        <begin position="14"/>
        <end position="69"/>
    </location>
</feature>
<dbReference type="PROSITE" id="PS50943">
    <property type="entry name" value="HTH_CROC1"/>
    <property type="match status" value="1"/>
</dbReference>
<dbReference type="GO" id="GO:0003677">
    <property type="term" value="F:DNA binding"/>
    <property type="evidence" value="ECO:0007669"/>
    <property type="project" value="InterPro"/>
</dbReference>
<name>A0A4Y3RIA1_9ACTN</name>
<dbReference type="Pfam" id="PF13560">
    <property type="entry name" value="HTH_31"/>
    <property type="match status" value="1"/>
</dbReference>
<sequence length="414" mass="44363">MMQDESQKAIGRRVRAARHAAGLTQEELSGLIGRSVSWMESVEAGRMPLDRFSVICSIAEVCDVDPVWILGQPYRLRNDGGTSGHAYIPALRTVLRRSGLILSGHPGLVPTSGPAELSQMRTQAGAVNRARQGAALPGAASVLPGLLEELNTALLTHDCGAEREQALRLMVDASRNARQTLNALGYPDLAWVAAEVAAGAAKELDDPISKAAVAWDRCGAMLHHGSLRETEAIAQAALADLEPLVSSGSSTGLALHGALLLRQVIASARMGNKTEAWQHTREAWSIAERLPEDYHDLAYQTVFGRPNVAVHAAEVGVELEEPDKGLRFVPEVNVSTVPSRERLTHYRIDEARAFRQMGKSAAAVATLRKAAAHAPHYVYANPMARALAADMVRTGVPSQSAALSGLVRNMELVV</sequence>
<reference evidence="2 3" key="1">
    <citation type="submission" date="2019-06" db="EMBL/GenBank/DDBJ databases">
        <title>Whole genome shotgun sequence of Streptomyces gardneri NBRC 12865.</title>
        <authorList>
            <person name="Hosoyama A."/>
            <person name="Uohara A."/>
            <person name="Ohji S."/>
            <person name="Ichikawa N."/>
        </authorList>
    </citation>
    <scope>NUCLEOTIDE SEQUENCE [LARGE SCALE GENOMIC DNA]</scope>
    <source>
        <strain evidence="2 3">NBRC 12865</strain>
    </source>
</reference>
<dbReference type="RefSeq" id="WP_229918349.1">
    <property type="nucleotide sequence ID" value="NZ_BJMN01000018.1"/>
</dbReference>
<dbReference type="InterPro" id="IPR010982">
    <property type="entry name" value="Lambda_DNA-bd_dom_sf"/>
</dbReference>
<proteinExistence type="predicted"/>
<dbReference type="Proteomes" id="UP000315226">
    <property type="component" value="Unassembled WGS sequence"/>
</dbReference>
<organism evidence="2 3">
    <name type="scientific">Streptomyces gardneri</name>
    <dbReference type="NCBI Taxonomy" id="66892"/>
    <lineage>
        <taxon>Bacteria</taxon>
        <taxon>Bacillati</taxon>
        <taxon>Actinomycetota</taxon>
        <taxon>Actinomycetes</taxon>
        <taxon>Kitasatosporales</taxon>
        <taxon>Streptomycetaceae</taxon>
        <taxon>Streptomyces</taxon>
    </lineage>
</organism>
<dbReference type="SMART" id="SM00530">
    <property type="entry name" value="HTH_XRE"/>
    <property type="match status" value="1"/>
</dbReference>
<evidence type="ECO:0000259" key="1">
    <source>
        <dbReference type="PROSITE" id="PS50943"/>
    </source>
</evidence>
<evidence type="ECO:0000313" key="2">
    <source>
        <dbReference type="EMBL" id="GEB57412.1"/>
    </source>
</evidence>
<dbReference type="CDD" id="cd00093">
    <property type="entry name" value="HTH_XRE"/>
    <property type="match status" value="1"/>
</dbReference>
<dbReference type="SUPFAM" id="SSF47413">
    <property type="entry name" value="lambda repressor-like DNA-binding domains"/>
    <property type="match status" value="1"/>
</dbReference>
<dbReference type="InterPro" id="IPR001387">
    <property type="entry name" value="Cro/C1-type_HTH"/>
</dbReference>